<evidence type="ECO:0000259" key="6">
    <source>
        <dbReference type="PROSITE" id="PS50045"/>
    </source>
</evidence>
<dbReference type="InterPro" id="IPR003018">
    <property type="entry name" value="GAF"/>
</dbReference>
<dbReference type="KEGG" id="snep:Enr13x_11840"/>
<keyword evidence="8" id="KW-1185">Reference proteome</keyword>
<dbReference type="CDD" id="cd00009">
    <property type="entry name" value="AAA"/>
    <property type="match status" value="1"/>
</dbReference>
<keyword evidence="4" id="KW-0238">DNA-binding</keyword>
<feature type="domain" description="Sigma-54 factor interaction" evidence="6">
    <location>
        <begin position="375"/>
        <end position="604"/>
    </location>
</feature>
<dbReference type="Pfam" id="PF02954">
    <property type="entry name" value="HTH_8"/>
    <property type="match status" value="1"/>
</dbReference>
<dbReference type="InterPro" id="IPR002078">
    <property type="entry name" value="Sigma_54_int"/>
</dbReference>
<dbReference type="InterPro" id="IPR058031">
    <property type="entry name" value="AAA_lid_NorR"/>
</dbReference>
<organism evidence="7 8">
    <name type="scientific">Stieleria neptunia</name>
    <dbReference type="NCBI Taxonomy" id="2527979"/>
    <lineage>
        <taxon>Bacteria</taxon>
        <taxon>Pseudomonadati</taxon>
        <taxon>Planctomycetota</taxon>
        <taxon>Planctomycetia</taxon>
        <taxon>Pirellulales</taxon>
        <taxon>Pirellulaceae</taxon>
        <taxon>Stieleria</taxon>
    </lineage>
</organism>
<dbReference type="InterPro" id="IPR027417">
    <property type="entry name" value="P-loop_NTPase"/>
</dbReference>
<dbReference type="PROSITE" id="PS50045">
    <property type="entry name" value="SIGMA54_INTERACT_4"/>
    <property type="match status" value="1"/>
</dbReference>
<evidence type="ECO:0000256" key="5">
    <source>
        <dbReference type="ARBA" id="ARBA00023163"/>
    </source>
</evidence>
<evidence type="ECO:0000313" key="8">
    <source>
        <dbReference type="Proteomes" id="UP000319004"/>
    </source>
</evidence>
<dbReference type="SMART" id="SM00382">
    <property type="entry name" value="AAA"/>
    <property type="match status" value="1"/>
</dbReference>
<dbReference type="Gene3D" id="1.10.8.60">
    <property type="match status" value="1"/>
</dbReference>
<dbReference type="PANTHER" id="PTHR32071:SF57">
    <property type="entry name" value="C4-DICARBOXYLATE TRANSPORT TRANSCRIPTIONAL REGULATORY PROTEIN DCTD"/>
    <property type="match status" value="1"/>
</dbReference>
<dbReference type="FunFam" id="3.40.50.300:FF:000006">
    <property type="entry name" value="DNA-binding transcriptional regulator NtrC"/>
    <property type="match status" value="1"/>
</dbReference>
<gene>
    <name evidence="7" type="primary">vnfA_1</name>
    <name evidence="7" type="ORF">Enr13x_11840</name>
</gene>
<reference evidence="7 8" key="1">
    <citation type="submission" date="2019-03" db="EMBL/GenBank/DDBJ databases">
        <title>Deep-cultivation of Planctomycetes and their phenomic and genomic characterization uncovers novel biology.</title>
        <authorList>
            <person name="Wiegand S."/>
            <person name="Jogler M."/>
            <person name="Boedeker C."/>
            <person name="Pinto D."/>
            <person name="Vollmers J."/>
            <person name="Rivas-Marin E."/>
            <person name="Kohn T."/>
            <person name="Peeters S.H."/>
            <person name="Heuer A."/>
            <person name="Rast P."/>
            <person name="Oberbeckmann S."/>
            <person name="Bunk B."/>
            <person name="Jeske O."/>
            <person name="Meyerdierks A."/>
            <person name="Storesund J.E."/>
            <person name="Kallscheuer N."/>
            <person name="Luecker S."/>
            <person name="Lage O.M."/>
            <person name="Pohl T."/>
            <person name="Merkel B.J."/>
            <person name="Hornburger P."/>
            <person name="Mueller R.-W."/>
            <person name="Bruemmer F."/>
            <person name="Labrenz M."/>
            <person name="Spormann A.M."/>
            <person name="Op den Camp H."/>
            <person name="Overmann J."/>
            <person name="Amann R."/>
            <person name="Jetten M.S.M."/>
            <person name="Mascher T."/>
            <person name="Medema M.H."/>
            <person name="Devos D.P."/>
            <person name="Kaster A.-K."/>
            <person name="Ovreas L."/>
            <person name="Rohde M."/>
            <person name="Galperin M.Y."/>
            <person name="Jogler C."/>
        </authorList>
    </citation>
    <scope>NUCLEOTIDE SEQUENCE [LARGE SCALE GENOMIC DNA]</scope>
    <source>
        <strain evidence="7 8">Enr13</strain>
    </source>
</reference>
<dbReference type="Proteomes" id="UP000319004">
    <property type="component" value="Chromosome"/>
</dbReference>
<evidence type="ECO:0000256" key="1">
    <source>
        <dbReference type="ARBA" id="ARBA00022741"/>
    </source>
</evidence>
<dbReference type="Pfam" id="PF25601">
    <property type="entry name" value="AAA_lid_14"/>
    <property type="match status" value="1"/>
</dbReference>
<evidence type="ECO:0000256" key="2">
    <source>
        <dbReference type="ARBA" id="ARBA00022840"/>
    </source>
</evidence>
<dbReference type="PANTHER" id="PTHR32071">
    <property type="entry name" value="TRANSCRIPTIONAL REGULATORY PROTEIN"/>
    <property type="match status" value="1"/>
</dbReference>
<name>A0A518HKG9_9BACT</name>
<dbReference type="InterPro" id="IPR003593">
    <property type="entry name" value="AAA+_ATPase"/>
</dbReference>
<keyword evidence="2" id="KW-0067">ATP-binding</keyword>
<proteinExistence type="predicted"/>
<dbReference type="SUPFAM" id="SSF55781">
    <property type="entry name" value="GAF domain-like"/>
    <property type="match status" value="1"/>
</dbReference>
<dbReference type="GO" id="GO:0005524">
    <property type="term" value="F:ATP binding"/>
    <property type="evidence" value="ECO:0007669"/>
    <property type="project" value="UniProtKB-KW"/>
</dbReference>
<evidence type="ECO:0000313" key="7">
    <source>
        <dbReference type="EMBL" id="QDV41346.1"/>
    </source>
</evidence>
<keyword evidence="5" id="KW-0804">Transcription</keyword>
<accession>A0A518HKG9</accession>
<evidence type="ECO:0000256" key="3">
    <source>
        <dbReference type="ARBA" id="ARBA00023015"/>
    </source>
</evidence>
<dbReference type="InterPro" id="IPR002197">
    <property type="entry name" value="HTH_Fis"/>
</dbReference>
<dbReference type="InterPro" id="IPR025944">
    <property type="entry name" value="Sigma_54_int_dom_CS"/>
</dbReference>
<protein>
    <submittedName>
        <fullName evidence="7">Nitrogen fixation protein VnfA</fullName>
    </submittedName>
</protein>
<dbReference type="Gene3D" id="3.30.450.40">
    <property type="match status" value="1"/>
</dbReference>
<dbReference type="GO" id="GO:0043565">
    <property type="term" value="F:sequence-specific DNA binding"/>
    <property type="evidence" value="ECO:0007669"/>
    <property type="project" value="InterPro"/>
</dbReference>
<sequence>MKCFLVCPSTVQHQRRNLDFMTNHSSSTRTHEPIHPLDEIAFATEIGRALRAQISHPALVRQLFPRFIALLGLDAAGLVTQQKGRWHVGAWADSSGDTSNRPVPADLPIDLISDAIDHGGGRTDGRWWAVPCQIDVNDGGAIVSSPMVGCLVFESENESIDPDRVDRLSQLLVTAITQTELDARHRHRIAQLTSVLEAAAQWQQTQLQESSDENTLLRQIADTATDLIGCERASIFLWDKRRKKLIGRPALGIDDRPLIVPDNAGIVGEVLATKEPQIWNASSDDEARVNRDIDRSLEFRTRSLVAVPLSGPRGETIGVFEAINHLENHFDNSDVLLLSDLATHAAVAIQAQRAQKSLTESRDRLVRDAARSTPLVGAHPAVVAVRESGTKVAKTDLTVMILGSNGTGKEVVARHIHYESDRKNGPFIAVNCAALVESLLESELFGHERGSFTDANATRVGKFELASGGTLFLDEVGDMSPGGQAKLLRVLEQREVVRVGGSVPIPVDVRVIAATNQPLDQLIAEKRFREDLFFRLNVVSLTLPDLANRGRDVLLLADHFLNHFCYQIGRKVPSLSDSAQTALLSHHWPGNVRELRNTIERVCYLSTGDMIHAPDLELRQPPMSTSKVHDRNQPTYRIDLPTSLAESTRLFQIDHIRQAIDRCGGNMTEAASKLDLHRSNLYRKMKQLGMRTGEEDGEAVAE</sequence>
<dbReference type="SMART" id="SM00065">
    <property type="entry name" value="GAF"/>
    <property type="match status" value="1"/>
</dbReference>
<dbReference type="PROSITE" id="PS00676">
    <property type="entry name" value="SIGMA54_INTERACT_2"/>
    <property type="match status" value="1"/>
</dbReference>
<dbReference type="InterPro" id="IPR025943">
    <property type="entry name" value="Sigma_54_int_dom_ATP-bd_2"/>
</dbReference>
<dbReference type="InterPro" id="IPR009057">
    <property type="entry name" value="Homeodomain-like_sf"/>
</dbReference>
<dbReference type="PROSITE" id="PS00688">
    <property type="entry name" value="SIGMA54_INTERACT_3"/>
    <property type="match status" value="1"/>
</dbReference>
<dbReference type="SUPFAM" id="SSF52540">
    <property type="entry name" value="P-loop containing nucleoside triphosphate hydrolases"/>
    <property type="match status" value="1"/>
</dbReference>
<evidence type="ECO:0000256" key="4">
    <source>
        <dbReference type="ARBA" id="ARBA00023125"/>
    </source>
</evidence>
<dbReference type="PRINTS" id="PR01590">
    <property type="entry name" value="HTHFIS"/>
</dbReference>
<dbReference type="Pfam" id="PF13185">
    <property type="entry name" value="GAF_2"/>
    <property type="match status" value="1"/>
</dbReference>
<keyword evidence="1" id="KW-0547">Nucleotide-binding</keyword>
<dbReference type="AlphaFoldDB" id="A0A518HKG9"/>
<dbReference type="Gene3D" id="1.10.10.60">
    <property type="entry name" value="Homeodomain-like"/>
    <property type="match status" value="1"/>
</dbReference>
<dbReference type="Pfam" id="PF00158">
    <property type="entry name" value="Sigma54_activat"/>
    <property type="match status" value="1"/>
</dbReference>
<dbReference type="InterPro" id="IPR029016">
    <property type="entry name" value="GAF-like_dom_sf"/>
</dbReference>
<dbReference type="GO" id="GO:0006355">
    <property type="term" value="P:regulation of DNA-templated transcription"/>
    <property type="evidence" value="ECO:0007669"/>
    <property type="project" value="InterPro"/>
</dbReference>
<dbReference type="SUPFAM" id="SSF46689">
    <property type="entry name" value="Homeodomain-like"/>
    <property type="match status" value="1"/>
</dbReference>
<dbReference type="Gene3D" id="3.40.50.300">
    <property type="entry name" value="P-loop containing nucleotide triphosphate hydrolases"/>
    <property type="match status" value="1"/>
</dbReference>
<keyword evidence="3" id="KW-0805">Transcription regulation</keyword>
<dbReference type="EMBL" id="CP037423">
    <property type="protein sequence ID" value="QDV41346.1"/>
    <property type="molecule type" value="Genomic_DNA"/>
</dbReference>